<reference evidence="1" key="1">
    <citation type="submission" date="2016-03" db="EMBL/GenBank/DDBJ databases">
        <title>Mechanisms controlling the formation of the plant cell surface in tip-growing cells are functionally conserved among land plants.</title>
        <authorList>
            <person name="Honkanen S."/>
            <person name="Jones V.A."/>
            <person name="Morieri G."/>
            <person name="Champion C."/>
            <person name="Hetherington A.J."/>
            <person name="Kelly S."/>
            <person name="Saint-Marcoux D."/>
            <person name="Proust H."/>
            <person name="Prescott H."/>
            <person name="Dolan L."/>
        </authorList>
    </citation>
    <scope>NUCLEOTIDE SEQUENCE [LARGE SCALE GENOMIC DNA]</scope>
    <source>
        <tissue evidence="1">Whole gametophyte</tissue>
    </source>
</reference>
<dbReference type="Proteomes" id="UP000077202">
    <property type="component" value="Unassembled WGS sequence"/>
</dbReference>
<dbReference type="AlphaFoldDB" id="A0A176WDB3"/>
<name>A0A176WDB3_MARPO</name>
<accession>A0A176WDB3</accession>
<evidence type="ECO:0000313" key="1">
    <source>
        <dbReference type="EMBL" id="OAE30362.1"/>
    </source>
</evidence>
<proteinExistence type="predicted"/>
<comment type="caution">
    <text evidence="1">The sequence shown here is derived from an EMBL/GenBank/DDBJ whole genome shotgun (WGS) entry which is preliminary data.</text>
</comment>
<evidence type="ECO:0000313" key="2">
    <source>
        <dbReference type="Proteomes" id="UP000077202"/>
    </source>
</evidence>
<organism evidence="1 2">
    <name type="scientific">Marchantia polymorpha subsp. ruderalis</name>
    <dbReference type="NCBI Taxonomy" id="1480154"/>
    <lineage>
        <taxon>Eukaryota</taxon>
        <taxon>Viridiplantae</taxon>
        <taxon>Streptophyta</taxon>
        <taxon>Embryophyta</taxon>
        <taxon>Marchantiophyta</taxon>
        <taxon>Marchantiopsida</taxon>
        <taxon>Marchantiidae</taxon>
        <taxon>Marchantiales</taxon>
        <taxon>Marchantiaceae</taxon>
        <taxon>Marchantia</taxon>
    </lineage>
</organism>
<gene>
    <name evidence="1" type="ORF">AXG93_3233s1010</name>
</gene>
<sequence length="325" mass="37115">MSPGRIWGQASRQDCDILGPFHFCKEQVGTDPTRAIECIARVGRTGSERIVRAASISAQARHPIRASHGLGAAPGLASCSLSSVVGPSNLVIDRRTDMVRFSYIVYLEPYKKSKFYKTLDRYLLTSLAHYGLHEGTMFPPHCDITSFIDKGDYLPATDIAKLLDRVIEAYGPFPRPVVEKMWPLNKFDIREGGLRIPLTLRFKGVGGLVQKPYEYAMKEFRYDGYEKCNLEILPTKMDHIPLAYNYDKWLTNNAKLSPAQLQGLWDLAQETIDFKDAETCAWHITLHMARRSIYLNVPHLFVEPIQTWEIAREIVPVRKWVMDWP</sequence>
<dbReference type="EMBL" id="LVLJ01001337">
    <property type="protein sequence ID" value="OAE30362.1"/>
    <property type="molecule type" value="Genomic_DNA"/>
</dbReference>
<protein>
    <submittedName>
        <fullName evidence="1">Uncharacterized protein</fullName>
    </submittedName>
</protein>
<keyword evidence="2" id="KW-1185">Reference proteome</keyword>